<evidence type="ECO:0000313" key="7">
    <source>
        <dbReference type="EMBL" id="CAL8139260.1"/>
    </source>
</evidence>
<evidence type="ECO:0000313" key="8">
    <source>
        <dbReference type="Proteomes" id="UP001642540"/>
    </source>
</evidence>
<evidence type="ECO:0000256" key="1">
    <source>
        <dbReference type="ARBA" id="ARBA00010107"/>
    </source>
</evidence>
<dbReference type="Pfam" id="PF17772">
    <property type="entry name" value="zf-MYST"/>
    <property type="match status" value="1"/>
</dbReference>
<feature type="compositionally biased region" description="Basic residues" evidence="5">
    <location>
        <begin position="1190"/>
        <end position="1199"/>
    </location>
</feature>
<feature type="region of interest" description="Disordered" evidence="5">
    <location>
        <begin position="1090"/>
        <end position="1122"/>
    </location>
</feature>
<feature type="compositionally biased region" description="Low complexity" evidence="5">
    <location>
        <begin position="423"/>
        <end position="433"/>
    </location>
</feature>
<evidence type="ECO:0000256" key="2">
    <source>
        <dbReference type="ARBA" id="ARBA00013184"/>
    </source>
</evidence>
<feature type="compositionally biased region" description="Polar residues" evidence="5">
    <location>
        <begin position="2993"/>
        <end position="3030"/>
    </location>
</feature>
<feature type="compositionally biased region" description="Acidic residues" evidence="5">
    <location>
        <begin position="1911"/>
        <end position="1931"/>
    </location>
</feature>
<feature type="compositionally biased region" description="Low complexity" evidence="5">
    <location>
        <begin position="1200"/>
        <end position="1221"/>
    </location>
</feature>
<feature type="compositionally biased region" description="Basic residues" evidence="5">
    <location>
        <begin position="1995"/>
        <end position="2006"/>
    </location>
</feature>
<feature type="compositionally biased region" description="Pro residues" evidence="5">
    <location>
        <begin position="3224"/>
        <end position="3233"/>
    </location>
</feature>
<dbReference type="InterPro" id="IPR040706">
    <property type="entry name" value="Zf-MYST"/>
</dbReference>
<feature type="compositionally biased region" description="Low complexity" evidence="5">
    <location>
        <begin position="3149"/>
        <end position="3159"/>
    </location>
</feature>
<feature type="region of interest" description="Disordered" evidence="5">
    <location>
        <begin position="1795"/>
        <end position="1819"/>
    </location>
</feature>
<gene>
    <name evidence="7" type="ORF">ODALV1_LOCUS27754</name>
</gene>
<feature type="region of interest" description="Disordered" evidence="5">
    <location>
        <begin position="3369"/>
        <end position="3396"/>
    </location>
</feature>
<feature type="compositionally biased region" description="Acidic residues" evidence="5">
    <location>
        <begin position="2631"/>
        <end position="2642"/>
    </location>
</feature>
<feature type="region of interest" description="Disordered" evidence="5">
    <location>
        <begin position="2275"/>
        <end position="2325"/>
    </location>
</feature>
<feature type="compositionally biased region" description="Polar residues" evidence="5">
    <location>
        <begin position="1008"/>
        <end position="1017"/>
    </location>
</feature>
<dbReference type="PROSITE" id="PS51726">
    <property type="entry name" value="MYST_HAT"/>
    <property type="match status" value="1"/>
</dbReference>
<feature type="compositionally biased region" description="Low complexity" evidence="5">
    <location>
        <begin position="598"/>
        <end position="607"/>
    </location>
</feature>
<protein>
    <recommendedName>
        <fullName evidence="2">histone acetyltransferase</fullName>
        <ecNumber evidence="2">2.3.1.48</ecNumber>
    </recommendedName>
</protein>
<feature type="region of interest" description="Disordered" evidence="5">
    <location>
        <begin position="643"/>
        <end position="839"/>
    </location>
</feature>
<feature type="compositionally biased region" description="Basic and acidic residues" evidence="5">
    <location>
        <begin position="1932"/>
        <end position="1941"/>
    </location>
</feature>
<dbReference type="Gene3D" id="1.10.10.10">
    <property type="entry name" value="Winged helix-like DNA-binding domain superfamily/Winged helix DNA-binding domain"/>
    <property type="match status" value="1"/>
</dbReference>
<feature type="compositionally biased region" description="Basic residues" evidence="5">
    <location>
        <begin position="3681"/>
        <end position="3711"/>
    </location>
</feature>
<feature type="region of interest" description="Disordered" evidence="5">
    <location>
        <begin position="228"/>
        <end position="316"/>
    </location>
</feature>
<feature type="compositionally biased region" description="Basic residues" evidence="5">
    <location>
        <begin position="782"/>
        <end position="792"/>
    </location>
</feature>
<keyword evidence="8" id="KW-1185">Reference proteome</keyword>
<feature type="compositionally biased region" description="Low complexity" evidence="5">
    <location>
        <begin position="124"/>
        <end position="135"/>
    </location>
</feature>
<keyword evidence="3" id="KW-0808">Transferase</keyword>
<feature type="compositionally biased region" description="Basic and acidic residues" evidence="5">
    <location>
        <begin position="877"/>
        <end position="891"/>
    </location>
</feature>
<feature type="compositionally biased region" description="Low complexity" evidence="5">
    <location>
        <begin position="193"/>
        <end position="208"/>
    </location>
</feature>
<feature type="compositionally biased region" description="Low complexity" evidence="5">
    <location>
        <begin position="3509"/>
        <end position="3521"/>
    </location>
</feature>
<comment type="similarity">
    <text evidence="1">Belongs to the MYST (SAS/MOZ) family.</text>
</comment>
<feature type="compositionally biased region" description="Basic residues" evidence="5">
    <location>
        <begin position="1845"/>
        <end position="1861"/>
    </location>
</feature>
<feature type="compositionally biased region" description="Basic residues" evidence="5">
    <location>
        <begin position="552"/>
        <end position="563"/>
    </location>
</feature>
<feature type="compositionally biased region" description="Polar residues" evidence="5">
    <location>
        <begin position="567"/>
        <end position="581"/>
    </location>
</feature>
<feature type="compositionally biased region" description="Polar residues" evidence="5">
    <location>
        <begin position="2596"/>
        <end position="2605"/>
    </location>
</feature>
<feature type="compositionally biased region" description="Polar residues" evidence="5">
    <location>
        <begin position="364"/>
        <end position="378"/>
    </location>
</feature>
<feature type="compositionally biased region" description="Low complexity" evidence="5">
    <location>
        <begin position="3299"/>
        <end position="3342"/>
    </location>
</feature>
<dbReference type="Pfam" id="PF01853">
    <property type="entry name" value="MOZ_SAS"/>
    <property type="match status" value="1"/>
</dbReference>
<proteinExistence type="inferred from homology"/>
<dbReference type="PANTHER" id="PTHR10615">
    <property type="entry name" value="HISTONE ACETYLTRANSFERASE"/>
    <property type="match status" value="1"/>
</dbReference>
<dbReference type="InterPro" id="IPR016181">
    <property type="entry name" value="Acyl_CoA_acyltransferase"/>
</dbReference>
<feature type="region of interest" description="Disordered" evidence="5">
    <location>
        <begin position="2938"/>
        <end position="3353"/>
    </location>
</feature>
<feature type="compositionally biased region" description="Polar residues" evidence="5">
    <location>
        <begin position="673"/>
        <end position="684"/>
    </location>
</feature>
<comment type="caution">
    <text evidence="7">The sequence shown here is derived from an EMBL/GenBank/DDBJ whole genome shotgun (WGS) entry which is preliminary data.</text>
</comment>
<feature type="compositionally biased region" description="Basic and acidic residues" evidence="5">
    <location>
        <begin position="1039"/>
        <end position="1050"/>
    </location>
</feature>
<feature type="compositionally biased region" description="Low complexity" evidence="5">
    <location>
        <begin position="3669"/>
        <end position="3680"/>
    </location>
</feature>
<dbReference type="SUPFAM" id="SSF55729">
    <property type="entry name" value="Acyl-CoA N-acyltransferases (Nat)"/>
    <property type="match status" value="1"/>
</dbReference>
<feature type="compositionally biased region" description="Basic and acidic residues" evidence="5">
    <location>
        <begin position="31"/>
        <end position="45"/>
    </location>
</feature>
<feature type="region of interest" description="Disordered" evidence="5">
    <location>
        <begin position="3669"/>
        <end position="3718"/>
    </location>
</feature>
<feature type="compositionally biased region" description="Low complexity" evidence="5">
    <location>
        <begin position="2367"/>
        <end position="2383"/>
    </location>
</feature>
<feature type="compositionally biased region" description="Low complexity" evidence="5">
    <location>
        <begin position="2575"/>
        <end position="2586"/>
    </location>
</feature>
<feature type="compositionally biased region" description="Low complexity" evidence="5">
    <location>
        <begin position="1175"/>
        <end position="1189"/>
    </location>
</feature>
<feature type="region of interest" description="Disordered" evidence="5">
    <location>
        <begin position="2860"/>
        <end position="2880"/>
    </location>
</feature>
<feature type="compositionally biased region" description="Basic and acidic residues" evidence="5">
    <location>
        <begin position="381"/>
        <end position="390"/>
    </location>
</feature>
<feature type="compositionally biased region" description="Polar residues" evidence="5">
    <location>
        <begin position="2718"/>
        <end position="2744"/>
    </location>
</feature>
<keyword evidence="4" id="KW-0007">Acetylation</keyword>
<feature type="compositionally biased region" description="Low complexity" evidence="5">
    <location>
        <begin position="1379"/>
        <end position="1392"/>
    </location>
</feature>
<dbReference type="Gene3D" id="3.40.630.30">
    <property type="match status" value="1"/>
</dbReference>
<feature type="compositionally biased region" description="Basic and acidic residues" evidence="5">
    <location>
        <begin position="793"/>
        <end position="813"/>
    </location>
</feature>
<feature type="compositionally biased region" description="Acidic residues" evidence="5">
    <location>
        <begin position="930"/>
        <end position="941"/>
    </location>
</feature>
<feature type="region of interest" description="Disordered" evidence="5">
    <location>
        <begin position="861"/>
        <end position="995"/>
    </location>
</feature>
<sequence>MSSSHSAGEAGPSPSDQEAPAATSTLVVCSAEKKGAETPEADEHKKRCLPQPSGSSKKADVDDEADDNSISIPTTGESQSVVDVDVGEDKLKKEKDSSLSPIKIHHRKKSAELPRRLSSNKDFSSGSMLSSRSSSTYVDEEVDIEGVDEDDSDIVIGKEITCSKCLEKSLLEASSVLWCNDCGKPVHTDCIASKSSSSSGSSSYSKSSCPACGKVSLSSVREVGLSAGKKFGDSHTTTTSSISSSGGLLPMSSSSSSSEIKKSKKSQKQRSSVSLSAQQIGKKQRSSGSSSHSSSTTKSSDRGQHVGSISTPSPEEYFSCSELDEEMDIGEESISVGVTRNPDKKKKTKDKNTKFSVDDDENTVIVSATSSTNQSTNVIPERVEEERDKSVSPTQDNVMIVSSENSVKIPRSDETLPIRKKSSVSSASSSSSVSPPPPKTVKDNIDSDAATPVVKSDKSKLKSQRSFSTGDTISTPVMPHQKRDDTTDGESDASASGKKHTKGLYDALSAFFTPVGKKRSCTLKSEDNDKSSEKQSESGTSSNEGSNSNPQIKKKPASVKSRKVTSAPATISEDATPQRTSPVPAAPQIIKPPKVRQSSSESSTAGSSPGGRKKSGGATTPLKPLTSMETLTESVVLSMSAAAAAMTATSPHKEDSSSVRKTPKVKKKDSRVSTEAEQSDSQSKSGKRSKSPDKKGSQTSPAVLASDVHKKAGVVPLTPSSSTVSSPSVSSSGKTPKRKGRPTKITDEVKQQRTITEFFIKTDNVPAPSSVVDEGVDEEKAKQKKRGRVGKRKISESPSKESGEVGMDVDTKETVSPPPVSSPPKKKKKHSSSLLTTGASLLPVAQVVAALASEKLKKQKRLALETASKAASVEIIDVEKDTPKKSADKRGRPPKQKSQSSPVATPVVTASASGASASAPLETLKKVEDSAAEADDEEEFDAERRPSVKKIKTKRLSDTQSPKKSTSVPVSPRAAAAPTPIPVVEKSPKSTSPKRVKALELDAAVTLIPSTSASQTPKKVKKQQKISTPVAVSTSSPSIKEKSTPLKTKDTSAVSAEQVLNTGKKISPQPKLKSKKTKLSTAAVAAVTATASPPSASIVSEKNSLDNFDVKSDSSTNSKSSLMAVDCGKVAMLVKERAAKVGLQSQPIRRKSVSPCKVKSPSPSPKLVGKGEKSGSGSISQTSSGSSPTKKLKEKKKKGLLPSSSASSSSSATTGKSGDASLFTPSKVRPKRQGVISSPAVKTPVPDTVSATVTPPATPELSQSTKVKKRSKLSVLVRKQRGDLPLTSSSALLEKGKKRAKSLAAATPSILEATPTTPSVKTSVKAKTLNLAASSVPAGDGKKKKVGDRESLLKIKKLRKELLKTPKSTSSVMAAAAILSSPASPSSTTSSSKKLRKGEKVLQPKAKNTTTTPVVMSSRSDDESSGVEAIVPDHNTVQKSGLFAGMTLPDDVTDSDVELFKKAQVKANKIMGIPNPEDDENNPSTVNGGTSGAPVTPKTPSVALVRSPRFIEFGKYEIQTWYSSPYPQEYARLNKLFLCEFCLKYTKSKGILERHLLKCRQRYPPGTEIYRWEEISVFEVDGNTNKIYCQNLCLLAKLFLDHKTLYYDVEPFLFYVLTKNDRYGCHLVGYFSKEKLCQQKYNVSCIMTLPQYQRQGFGRFLIDFSYLLSKNEGQLGTPEKPLSDLGRVSYHSYWKSCVLEYLHHLGKVPTITIDQISQATGMSGQDVATSLQLLNFVKRIPDPKPGGKGFKLAICVDWKLVESHAAKVASSKTRIHLDPDALRWKPLVYTFHGDGEESGSRGGSPTSGDGETLTASPIRKTPVAAAISSPAKYSNDLVKSPEKTLKRKKKRAAEKKLKLHKKAVENLRRKKKRKDEHEDVEDEEGSSSQGKKERGGKKEKKVVKVEVKEESEVEIVEEEEEEEEDEEEAESEPEHSIKEESSSDSDSDDDDDEDGAGETGGGALEQAESNEEPPPPPQPPSSRKSKEGKDSNSKGNRRFGSKKSKKREVDNGRSGSVLKTKPESAIFDLKKKKMVAASMHLIANATAQQAAAAKRAKKRKPTVESVDEDEVEGKSKNMLLGKVLMARAKKVANLEEEEKAHVTHRQYNHVSASVPQQNSHRVSPPIAHPKASLTQVSGSVKIEIGHGDVASVVKKLKKPKLLPEDRAARLIPSSAVLIEPIIQKVEVVRGGEDKSLSSSSTKIPSLFEKRRLSKSVEILPISPDAEPIVRQVVKDVTSVTAVTAIKIPSGTTASLITSPVPLSSLKDKKDLILSPGKVSIDGKDKDPDKDVPKVDPEKQKRDREERYNRRQNKRTHGDDDMEEDVPEVKRKMLLSTYAAVAAAQKSKRRNGQPGRPMIRKKSPPVHQIQVGQKSPPQQQQQQQRQRKMKRIRRHKGGYKYWGTPPSHAKRKKKPVAIVAPSTSHHHSHHLHQHNQNQHNFAKQNHQAEKEQNGNVEDEEMLMVTCASSLRTSPVRDIQLPTATSTEAIKLGGEIDIDEEIKIPMPTTPQTNGNIENTNTNSTTSMDVCLDDEEQKQVGKDDMDINLNEDDVDDDEDEQGMDEVNKSDIFGDRKSQQQTEQELNHQQQKLEEDKSSSPRLSRVNVSTDDKILDLDSSGFPIVRSLNKLSQEANDDDDEDDDGLSEIKDYDIVNNLDANFDDSSVVDGVVGVVVGGDVGQRGDADVDDDDDFGANFDDLRGDPERPKEPDTESMRVIPSGPSSCNTIYDDSDLASQPSVPPNSCSNGALFDSPMMMGEQNNRSSSSCSNNNGGMSSNNSCSSMANNPASQSQSQMSPMVQPTTPIPPPSAQRTTPVLVMPPQNSGQQQQCMQNGQAGGNMNYAQQQMPMPTAGNNNVSLACQQQGNPNGMQTTQRSPMQTAPNTSSCQVLQQQQQMQQEMHNMGYSGMTPQHPYNHVHSNQSCPPGSVEAMETSSQVNLESPHSSIGSVETHYPHGPASVEGYQNSHRQSQSMYESCSGGKYGTGPGVQAHSPMVMSSCNPATPQSNMNHQPPTPQQMNHYNSAPPTPQSINLHHPSPPQSNMQHHNAMPQPSPPTPQSYHHHHSPPTPQPHPPMPNKAKQLQQQAAAVPMSPGTPAPAVPMGGCHGASSPQNLSHYNNCGQQQNNSQLSPGTNHSHSPMSPLPPQHPQHAHLQQQNQVQPGANSPQNLVQYQNHHHQQQQKHHSGAMTQQQQMMYQQMMNQQRQQQQRATHLNAPSVIQQRAMTPAPPMSPAPQPTHAHHHNSQNSSHAQMDSRMGLGYGHHNSMSQHGASMTHPVPANSPYPTGYSRAMASTPGSQNVSAASAASAATSQARHNHNQSQHHGQSSVVAVNHNHVNSNSSSASGTGSKMGNPACSSITKLQQMAHGLDRCQSIPPQLTPPPNNHQQTLTPPPGAANMAGTICGGGGGASSSMSMTGMSMQMNMRSTSASSSMSTTLFKSQMNSYYHQQQQQQHHSQQSVAQHHHHQQQMSHSSSSSGSSGSAQQQTQQQHGHHHVVAPPRCASAAPSTMNSCASNDAAAHNHAQNHHHGHHSAAAAAHAASMLGTAASIQQHHSASSAATVAPAATPSKSSKSSKSSSSSASHHGYTSSGSGGSSSSSSKTSVHHTSASNSGSSSANNNLLPPASPATLTPNHLMHYGQGPYSGYPSQYFSNYTAAAAMQMIHAGHAVAAAAHQSSTGSSGNHHHAHHHHASTAAHHHQSGAHGHGHAHSQYHHPSQAAAAAAQYNSYQAYAHAHALSQLNPSMRR</sequence>
<feature type="compositionally biased region" description="Low complexity" evidence="5">
    <location>
        <begin position="2758"/>
        <end position="2800"/>
    </location>
</feature>
<feature type="region of interest" description="Disordered" evidence="5">
    <location>
        <begin position="192"/>
        <end position="212"/>
    </location>
</feature>
<feature type="compositionally biased region" description="Basic residues" evidence="5">
    <location>
        <begin position="2384"/>
        <end position="2397"/>
    </location>
</feature>
<evidence type="ECO:0000256" key="3">
    <source>
        <dbReference type="ARBA" id="ARBA00022679"/>
    </source>
</evidence>
<feature type="compositionally biased region" description="Low complexity" evidence="5">
    <location>
        <begin position="718"/>
        <end position="732"/>
    </location>
</feature>
<feature type="compositionally biased region" description="Basic and acidic residues" evidence="5">
    <location>
        <begin position="87"/>
        <end position="97"/>
    </location>
</feature>
<feature type="region of interest" description="Disordered" evidence="5">
    <location>
        <begin position="3441"/>
        <end position="3626"/>
    </location>
</feature>
<feature type="compositionally biased region" description="Basic and acidic residues" evidence="5">
    <location>
        <begin position="2280"/>
        <end position="2308"/>
    </location>
</feature>
<feature type="compositionally biased region" description="Low complexity" evidence="5">
    <location>
        <begin position="240"/>
        <end position="258"/>
    </location>
</feature>
<feature type="compositionally biased region" description="Pro residues" evidence="5">
    <location>
        <begin position="3064"/>
        <end position="3074"/>
    </location>
</feature>
<feature type="compositionally biased region" description="Polar residues" evidence="5">
    <location>
        <begin position="3107"/>
        <end position="3137"/>
    </location>
</feature>
<organism evidence="7 8">
    <name type="scientific">Orchesella dallaii</name>
    <dbReference type="NCBI Taxonomy" id="48710"/>
    <lineage>
        <taxon>Eukaryota</taxon>
        <taxon>Metazoa</taxon>
        <taxon>Ecdysozoa</taxon>
        <taxon>Arthropoda</taxon>
        <taxon>Hexapoda</taxon>
        <taxon>Collembola</taxon>
        <taxon>Entomobryomorpha</taxon>
        <taxon>Entomobryoidea</taxon>
        <taxon>Orchesellidae</taxon>
        <taxon>Orchesellinae</taxon>
        <taxon>Orchesella</taxon>
    </lineage>
</organism>
<feature type="compositionally biased region" description="Low complexity" evidence="5">
    <location>
        <begin position="3186"/>
        <end position="3206"/>
    </location>
</feature>
<feature type="compositionally biased region" description="Low complexity" evidence="5">
    <location>
        <begin position="537"/>
        <end position="549"/>
    </location>
</feature>
<feature type="compositionally biased region" description="Polar residues" evidence="5">
    <location>
        <begin position="1406"/>
        <end position="1418"/>
    </location>
</feature>
<feature type="compositionally biased region" description="Basic and acidic residues" evidence="5">
    <location>
        <begin position="2695"/>
        <end position="2711"/>
    </location>
</feature>
<feature type="domain" description="MYST-type HAT" evidence="6">
    <location>
        <begin position="1503"/>
        <end position="1786"/>
    </location>
</feature>
<feature type="region of interest" description="Disordered" evidence="5">
    <location>
        <begin position="1008"/>
        <end position="1077"/>
    </location>
</feature>
<feature type="region of interest" description="Disordered" evidence="5">
    <location>
        <begin position="2674"/>
        <end position="2809"/>
    </location>
</feature>
<feature type="compositionally biased region" description="Low complexity" evidence="5">
    <location>
        <begin position="962"/>
        <end position="978"/>
    </location>
</feature>
<dbReference type="EMBL" id="CAXLJM020000124">
    <property type="protein sequence ID" value="CAL8139260.1"/>
    <property type="molecule type" value="Genomic_DNA"/>
</dbReference>
<feature type="compositionally biased region" description="Basic and acidic residues" evidence="5">
    <location>
        <begin position="524"/>
        <end position="536"/>
    </location>
</feature>
<feature type="region of interest" description="Disordered" evidence="5">
    <location>
        <begin position="328"/>
        <end position="501"/>
    </location>
</feature>
<dbReference type="InterPro" id="IPR002717">
    <property type="entry name" value="HAT_MYST-type"/>
</dbReference>
<feature type="compositionally biased region" description="Acidic residues" evidence="5">
    <location>
        <begin position="1942"/>
        <end position="1956"/>
    </location>
</feature>
<feature type="compositionally biased region" description="Low complexity" evidence="5">
    <location>
        <begin position="3445"/>
        <end position="3459"/>
    </location>
</feature>
<dbReference type="EC" id="2.3.1.48" evidence="2"/>
<feature type="compositionally biased region" description="Low complexity" evidence="5">
    <location>
        <begin position="286"/>
        <end position="298"/>
    </location>
</feature>
<reference evidence="7 8" key="1">
    <citation type="submission" date="2024-08" db="EMBL/GenBank/DDBJ databases">
        <authorList>
            <person name="Cucini C."/>
            <person name="Frati F."/>
        </authorList>
    </citation>
    <scope>NUCLEOTIDE SEQUENCE [LARGE SCALE GENOMIC DNA]</scope>
</reference>
<feature type="compositionally biased region" description="Polar residues" evidence="5">
    <location>
        <begin position="391"/>
        <end position="406"/>
    </location>
</feature>
<feature type="region of interest" description="Disordered" evidence="5">
    <location>
        <begin position="1"/>
        <end position="144"/>
    </location>
</feature>
<evidence type="ECO:0000256" key="4">
    <source>
        <dbReference type="ARBA" id="ARBA00022990"/>
    </source>
</evidence>
<feature type="compositionally biased region" description="Polar residues" evidence="5">
    <location>
        <begin position="1051"/>
        <end position="1061"/>
    </location>
</feature>
<feature type="compositionally biased region" description="Basic and acidic residues" evidence="5">
    <location>
        <begin position="2562"/>
        <end position="2574"/>
    </location>
</feature>
<dbReference type="Proteomes" id="UP001642540">
    <property type="component" value="Unassembled WGS sequence"/>
</dbReference>
<feature type="region of interest" description="Disordered" evidence="5">
    <location>
        <begin position="2503"/>
        <end position="2644"/>
    </location>
</feature>
<feature type="compositionally biased region" description="Low complexity" evidence="5">
    <location>
        <begin position="900"/>
        <end position="920"/>
    </location>
</feature>
<feature type="compositionally biased region" description="Low complexity" evidence="5">
    <location>
        <begin position="3466"/>
        <end position="3488"/>
    </location>
</feature>
<feature type="region of interest" description="Disordered" evidence="5">
    <location>
        <begin position="1471"/>
        <end position="1499"/>
    </location>
</feature>
<feature type="compositionally biased region" description="Polar residues" evidence="5">
    <location>
        <begin position="464"/>
        <end position="475"/>
    </location>
</feature>
<feature type="region of interest" description="Disordered" evidence="5">
    <location>
        <begin position="516"/>
        <end position="629"/>
    </location>
</feature>
<evidence type="ECO:0000256" key="5">
    <source>
        <dbReference type="SAM" id="MobiDB-lite"/>
    </source>
</evidence>
<feature type="region of interest" description="Disordered" evidence="5">
    <location>
        <begin position="1379"/>
        <end position="1426"/>
    </location>
</feature>
<dbReference type="InterPro" id="IPR050603">
    <property type="entry name" value="MYST_HAT"/>
</dbReference>
<evidence type="ECO:0000259" key="6">
    <source>
        <dbReference type="PROSITE" id="PS51726"/>
    </source>
</evidence>
<feature type="region of interest" description="Disordered" evidence="5">
    <location>
        <begin position="2340"/>
        <end position="2412"/>
    </location>
</feature>
<dbReference type="PANTHER" id="PTHR10615:SF217">
    <property type="entry name" value="HISTONE ACETYLTRANSFERASE"/>
    <property type="match status" value="1"/>
</dbReference>
<feature type="compositionally biased region" description="Low complexity" evidence="5">
    <location>
        <begin position="2510"/>
        <end position="2523"/>
    </location>
</feature>
<feature type="compositionally biased region" description="Acidic residues" evidence="5">
    <location>
        <begin position="2546"/>
        <end position="2560"/>
    </location>
</feature>
<feature type="compositionally biased region" description="Polar residues" evidence="5">
    <location>
        <begin position="3343"/>
        <end position="3353"/>
    </location>
</feature>
<accession>A0ABP1RZM1</accession>
<feature type="compositionally biased region" description="Low complexity" evidence="5">
    <location>
        <begin position="1026"/>
        <end position="1038"/>
    </location>
</feature>
<feature type="region of interest" description="Disordered" evidence="5">
    <location>
        <begin position="1834"/>
        <end position="2024"/>
    </location>
</feature>
<feature type="region of interest" description="Disordered" evidence="5">
    <location>
        <begin position="2047"/>
        <end position="2069"/>
    </location>
</feature>
<feature type="compositionally biased region" description="Basic residues" evidence="5">
    <location>
        <begin position="3172"/>
        <end position="3183"/>
    </location>
</feature>
<feature type="compositionally biased region" description="Low complexity" evidence="5">
    <location>
        <begin position="3076"/>
        <end position="3086"/>
    </location>
</feature>
<feature type="compositionally biased region" description="Low complexity" evidence="5">
    <location>
        <begin position="3531"/>
        <end position="3626"/>
    </location>
</feature>
<feature type="compositionally biased region" description="Low complexity" evidence="5">
    <location>
        <begin position="1243"/>
        <end position="1255"/>
    </location>
</feature>
<name>A0ABP1RZM1_9HEXA</name>
<feature type="compositionally biased region" description="Polar residues" evidence="5">
    <location>
        <begin position="68"/>
        <end position="81"/>
    </location>
</feature>
<feature type="region of interest" description="Disordered" evidence="5">
    <location>
        <begin position="1139"/>
        <end position="1270"/>
    </location>
</feature>
<dbReference type="Gene3D" id="3.30.60.60">
    <property type="entry name" value="N-acetyl transferase-like"/>
    <property type="match status" value="1"/>
</dbReference>
<feature type="compositionally biased region" description="Polar residues" evidence="5">
    <location>
        <begin position="2960"/>
        <end position="2973"/>
    </location>
</feature>
<dbReference type="InterPro" id="IPR036388">
    <property type="entry name" value="WH-like_DNA-bd_sf"/>
</dbReference>